<dbReference type="EMBL" id="NPOA01000005">
    <property type="protein sequence ID" value="PAV29885.1"/>
    <property type="molecule type" value="Genomic_DNA"/>
</dbReference>
<dbReference type="InterPro" id="IPR005171">
    <property type="entry name" value="Cyt_c_oxidase_su4_prok"/>
</dbReference>
<gene>
    <name evidence="7" type="primary">ctaF</name>
    <name evidence="7" type="ORF">CIL05_08375</name>
</gene>
<dbReference type="NCBIfam" id="TIGR02908">
    <property type="entry name" value="CoxD_Bacillus"/>
    <property type="match status" value="1"/>
</dbReference>
<feature type="transmembrane region" description="Helical" evidence="6">
    <location>
        <begin position="26"/>
        <end position="47"/>
    </location>
</feature>
<accession>A0A2A2IFH6</accession>
<feature type="transmembrane region" description="Helical" evidence="6">
    <location>
        <begin position="53"/>
        <end position="73"/>
    </location>
</feature>
<evidence type="ECO:0000313" key="7">
    <source>
        <dbReference type="EMBL" id="PAV29885.1"/>
    </source>
</evidence>
<protein>
    <submittedName>
        <fullName evidence="7">Cytochrome c oxidase subunit IVB</fullName>
    </submittedName>
</protein>
<dbReference type="RefSeq" id="WP_095655081.1">
    <property type="nucleotide sequence ID" value="NZ_NPOA01000005.1"/>
</dbReference>
<dbReference type="GO" id="GO:0005886">
    <property type="term" value="C:plasma membrane"/>
    <property type="evidence" value="ECO:0007669"/>
    <property type="project" value="UniProtKB-SubCell"/>
</dbReference>
<dbReference type="Proteomes" id="UP000218887">
    <property type="component" value="Unassembled WGS sequence"/>
</dbReference>
<comment type="subcellular location">
    <subcellularLocation>
        <location evidence="1">Cell membrane</location>
        <topology evidence="1">Multi-pass membrane protein</topology>
    </subcellularLocation>
</comment>
<dbReference type="Pfam" id="PF03626">
    <property type="entry name" value="COX4_pro"/>
    <property type="match status" value="1"/>
</dbReference>
<keyword evidence="4 6" id="KW-1133">Transmembrane helix</keyword>
<evidence type="ECO:0000256" key="2">
    <source>
        <dbReference type="ARBA" id="ARBA00022475"/>
    </source>
</evidence>
<keyword evidence="8" id="KW-1185">Reference proteome</keyword>
<comment type="caution">
    <text evidence="7">The sequence shown here is derived from an EMBL/GenBank/DDBJ whole genome shotgun (WGS) entry which is preliminary data.</text>
</comment>
<evidence type="ECO:0000256" key="5">
    <source>
        <dbReference type="ARBA" id="ARBA00023136"/>
    </source>
</evidence>
<evidence type="ECO:0000313" key="8">
    <source>
        <dbReference type="Proteomes" id="UP000218887"/>
    </source>
</evidence>
<evidence type="ECO:0000256" key="6">
    <source>
        <dbReference type="SAM" id="Phobius"/>
    </source>
</evidence>
<dbReference type="InterPro" id="IPR014257">
    <property type="entry name" value="Cyt_c_oxidase_su4_bacillaceae"/>
</dbReference>
<evidence type="ECO:0000256" key="4">
    <source>
        <dbReference type="ARBA" id="ARBA00022989"/>
    </source>
</evidence>
<organism evidence="7 8">
    <name type="scientific">Virgibacillus profundi</name>
    <dbReference type="NCBI Taxonomy" id="2024555"/>
    <lineage>
        <taxon>Bacteria</taxon>
        <taxon>Bacillati</taxon>
        <taxon>Bacillota</taxon>
        <taxon>Bacilli</taxon>
        <taxon>Bacillales</taxon>
        <taxon>Bacillaceae</taxon>
        <taxon>Virgibacillus</taxon>
    </lineage>
</organism>
<name>A0A2A2IFH6_9BACI</name>
<keyword evidence="3 6" id="KW-0812">Transmembrane</keyword>
<evidence type="ECO:0000256" key="3">
    <source>
        <dbReference type="ARBA" id="ARBA00022692"/>
    </source>
</evidence>
<dbReference type="AlphaFoldDB" id="A0A2A2IFH6"/>
<proteinExistence type="predicted"/>
<keyword evidence="2" id="KW-1003">Cell membrane</keyword>
<feature type="transmembrane region" description="Helical" evidence="6">
    <location>
        <begin position="85"/>
        <end position="106"/>
    </location>
</feature>
<evidence type="ECO:0000256" key="1">
    <source>
        <dbReference type="ARBA" id="ARBA00004651"/>
    </source>
</evidence>
<sequence length="107" mass="12240">MTENTSTNKINSFQKQKNKDEMKKQVITFVLMIAFTIVAFAIVGTGIMQKMFVIPLLLILALVQVGFQFYYFMHLKDKGHEMPATMIYGGMWAALLTIVTLSVIAWW</sequence>
<reference evidence="7 8" key="1">
    <citation type="submission" date="2017-08" db="EMBL/GenBank/DDBJ databases">
        <title>Virgibacillus indicus sp. nov. and Virgibacillus profoundi sp. nov, two moderately halophilic bacteria isolated from marine sediment by using the Microfluidic Streak Plate.</title>
        <authorList>
            <person name="Xu B."/>
            <person name="Hu B."/>
            <person name="Wang J."/>
            <person name="Zhu Y."/>
            <person name="Huang L."/>
            <person name="Du W."/>
            <person name="Huang Y."/>
        </authorList>
    </citation>
    <scope>NUCLEOTIDE SEQUENCE [LARGE SCALE GENOMIC DNA]</scope>
    <source>
        <strain evidence="7 8">IO3-P3-H5</strain>
    </source>
</reference>
<dbReference type="OrthoDB" id="2989516at2"/>
<keyword evidence="5 6" id="KW-0472">Membrane</keyword>